<dbReference type="EMBL" id="AGCU01129146">
    <property type="status" value="NOT_ANNOTATED_CDS"/>
    <property type="molecule type" value="Genomic_DNA"/>
</dbReference>
<keyword evidence="4 6" id="KW-0371">Homeobox</keyword>
<dbReference type="OMA" id="GGQPMLW"/>
<evidence type="ECO:0000256" key="9">
    <source>
        <dbReference type="SAM" id="MobiDB-lite"/>
    </source>
</evidence>
<dbReference type="GO" id="GO:0021953">
    <property type="term" value="P:central nervous system neuron differentiation"/>
    <property type="evidence" value="ECO:0007669"/>
    <property type="project" value="Ensembl"/>
</dbReference>
<feature type="DNA-binding region" description="Homeobox" evidence="6">
    <location>
        <begin position="238"/>
        <end position="297"/>
    </location>
</feature>
<evidence type="ECO:0000256" key="2">
    <source>
        <dbReference type="ARBA" id="ARBA00022473"/>
    </source>
</evidence>
<dbReference type="SMART" id="SM00389">
    <property type="entry name" value="HOX"/>
    <property type="match status" value="1"/>
</dbReference>
<dbReference type="GeneTree" id="ENSGT00940000159935"/>
<dbReference type="InterPro" id="IPR020479">
    <property type="entry name" value="HD_metazoa"/>
</dbReference>
<keyword evidence="5 6" id="KW-0539">Nucleus</keyword>
<reference evidence="12" key="1">
    <citation type="submission" date="2011-10" db="EMBL/GenBank/DDBJ databases">
        <authorList>
            <consortium name="Soft-shell Turtle Genome Consortium"/>
        </authorList>
    </citation>
    <scope>NUCLEOTIDE SEQUENCE [LARGE SCALE GENOMIC DNA]</scope>
    <source>
        <strain evidence="12">Daiwa-1</strain>
    </source>
</reference>
<dbReference type="PRINTS" id="PR00026">
    <property type="entry name" value="ENGRAILED"/>
</dbReference>
<dbReference type="PROSITE" id="PS00027">
    <property type="entry name" value="HOMEOBOX_1"/>
    <property type="match status" value="1"/>
</dbReference>
<evidence type="ECO:0000256" key="7">
    <source>
        <dbReference type="RuleBase" id="RU000682"/>
    </source>
</evidence>
<dbReference type="PROSITE" id="PS50071">
    <property type="entry name" value="HOMEOBOX_2"/>
    <property type="match status" value="1"/>
</dbReference>
<feature type="compositionally biased region" description="Gly residues" evidence="9">
    <location>
        <begin position="102"/>
        <end position="121"/>
    </location>
</feature>
<dbReference type="GO" id="GO:0071542">
    <property type="term" value="P:dopaminergic neuron differentiation"/>
    <property type="evidence" value="ECO:0007669"/>
    <property type="project" value="Ensembl"/>
</dbReference>
<dbReference type="GO" id="GO:0001650">
    <property type="term" value="C:fibrillar center"/>
    <property type="evidence" value="ECO:0007669"/>
    <property type="project" value="Ensembl"/>
</dbReference>
<keyword evidence="3 6" id="KW-0238">DNA-binding</keyword>
<protein>
    <recommendedName>
        <fullName evidence="8">Homeobox protein engrailed-like</fullName>
    </recommendedName>
</protein>
<dbReference type="InterPro" id="IPR009057">
    <property type="entry name" value="Homeodomain-like_sf"/>
</dbReference>
<feature type="region of interest" description="Disordered" evidence="9">
    <location>
        <begin position="92"/>
        <end position="202"/>
    </location>
</feature>
<dbReference type="Ensembl" id="ENSPSIT00000016758.1">
    <property type="protein sequence ID" value="ENSPSIP00000016682.1"/>
    <property type="gene ID" value="ENSPSIG00000014871.1"/>
</dbReference>
<dbReference type="PROSITE" id="PS00033">
    <property type="entry name" value="ENGRAILED"/>
    <property type="match status" value="1"/>
</dbReference>
<keyword evidence="2" id="KW-0217">Developmental protein</keyword>
<dbReference type="Proteomes" id="UP000007267">
    <property type="component" value="Unassembled WGS sequence"/>
</dbReference>
<evidence type="ECO:0000256" key="1">
    <source>
        <dbReference type="ARBA" id="ARBA00004123"/>
    </source>
</evidence>
<feature type="region of interest" description="Disordered" evidence="9">
    <location>
        <begin position="1"/>
        <end position="35"/>
    </location>
</feature>
<feature type="compositionally biased region" description="Basic and acidic residues" evidence="9">
    <location>
        <begin position="1"/>
        <end position="12"/>
    </location>
</feature>
<dbReference type="Pfam" id="PF00046">
    <property type="entry name" value="Homeodomain"/>
    <property type="match status" value="1"/>
</dbReference>
<dbReference type="PRINTS" id="PR00024">
    <property type="entry name" value="HOMEOBOX"/>
</dbReference>
<comment type="similarity">
    <text evidence="8">Belongs to the Engrailed homeobox family.</text>
</comment>
<reference evidence="11" key="4">
    <citation type="submission" date="2025-09" db="UniProtKB">
        <authorList>
            <consortium name="Ensembl"/>
        </authorList>
    </citation>
    <scope>IDENTIFICATION</scope>
</reference>
<evidence type="ECO:0000259" key="10">
    <source>
        <dbReference type="PROSITE" id="PS50071"/>
    </source>
</evidence>
<feature type="region of interest" description="Disordered" evidence="9">
    <location>
        <begin position="218"/>
        <end position="244"/>
    </location>
</feature>
<organism evidence="11 12">
    <name type="scientific">Pelodiscus sinensis</name>
    <name type="common">Chinese softshell turtle</name>
    <name type="synonym">Trionyx sinensis</name>
    <dbReference type="NCBI Taxonomy" id="13735"/>
    <lineage>
        <taxon>Eukaryota</taxon>
        <taxon>Metazoa</taxon>
        <taxon>Chordata</taxon>
        <taxon>Craniata</taxon>
        <taxon>Vertebrata</taxon>
        <taxon>Euteleostomi</taxon>
        <taxon>Archelosauria</taxon>
        <taxon>Testudinata</taxon>
        <taxon>Testudines</taxon>
        <taxon>Cryptodira</taxon>
        <taxon>Trionychia</taxon>
        <taxon>Trionychidae</taxon>
        <taxon>Pelodiscus</taxon>
    </lineage>
</organism>
<evidence type="ECO:0000256" key="5">
    <source>
        <dbReference type="ARBA" id="ARBA00023242"/>
    </source>
</evidence>
<evidence type="ECO:0000256" key="4">
    <source>
        <dbReference type="ARBA" id="ARBA00023155"/>
    </source>
</evidence>
<reference evidence="12" key="2">
    <citation type="journal article" date="2013" name="Nat. Genet.">
        <title>The draft genomes of soft-shell turtle and green sea turtle yield insights into the development and evolution of the turtle-specific body plan.</title>
        <authorList>
            <person name="Wang Z."/>
            <person name="Pascual-Anaya J."/>
            <person name="Zadissa A."/>
            <person name="Li W."/>
            <person name="Niimura Y."/>
            <person name="Huang Z."/>
            <person name="Li C."/>
            <person name="White S."/>
            <person name="Xiong Z."/>
            <person name="Fang D."/>
            <person name="Wang B."/>
            <person name="Ming Y."/>
            <person name="Chen Y."/>
            <person name="Zheng Y."/>
            <person name="Kuraku S."/>
            <person name="Pignatelli M."/>
            <person name="Herrero J."/>
            <person name="Beal K."/>
            <person name="Nozawa M."/>
            <person name="Li Q."/>
            <person name="Wang J."/>
            <person name="Zhang H."/>
            <person name="Yu L."/>
            <person name="Shigenobu S."/>
            <person name="Wang J."/>
            <person name="Liu J."/>
            <person name="Flicek P."/>
            <person name="Searle S."/>
            <person name="Wang J."/>
            <person name="Kuratani S."/>
            <person name="Yin Y."/>
            <person name="Aken B."/>
            <person name="Zhang G."/>
            <person name="Irie N."/>
        </authorList>
    </citation>
    <scope>NUCLEOTIDE SEQUENCE [LARGE SCALE GENOMIC DNA]</scope>
    <source>
        <strain evidence="12">Daiwa-1</strain>
    </source>
</reference>
<dbReference type="InterPro" id="IPR017970">
    <property type="entry name" value="Homeobox_CS"/>
</dbReference>
<feature type="compositionally biased region" description="Basic residues" evidence="9">
    <location>
        <begin position="146"/>
        <end position="162"/>
    </location>
</feature>
<dbReference type="GO" id="GO:0000978">
    <property type="term" value="F:RNA polymerase II cis-regulatory region sequence-specific DNA binding"/>
    <property type="evidence" value="ECO:0007669"/>
    <property type="project" value="TreeGrafter"/>
</dbReference>
<dbReference type="Gene3D" id="1.10.10.60">
    <property type="entry name" value="Homeodomain-like"/>
    <property type="match status" value="1"/>
</dbReference>
<feature type="domain" description="Homeobox" evidence="10">
    <location>
        <begin position="236"/>
        <end position="296"/>
    </location>
</feature>
<evidence type="ECO:0000256" key="8">
    <source>
        <dbReference type="RuleBase" id="RU510713"/>
    </source>
</evidence>
<dbReference type="InterPro" id="IPR001356">
    <property type="entry name" value="HD"/>
</dbReference>
<evidence type="ECO:0000256" key="3">
    <source>
        <dbReference type="ARBA" id="ARBA00023125"/>
    </source>
</evidence>
<dbReference type="FunFam" id="1.10.10.60:FF:000167">
    <property type="entry name" value="Homeobox protein engrailed-like"/>
    <property type="match status" value="1"/>
</dbReference>
<gene>
    <name evidence="11" type="primary">EN2</name>
</gene>
<dbReference type="CDD" id="cd00086">
    <property type="entry name" value="homeodomain"/>
    <property type="match status" value="1"/>
</dbReference>
<dbReference type="GO" id="GO:0043524">
    <property type="term" value="P:negative regulation of neuron apoptotic process"/>
    <property type="evidence" value="ECO:0007669"/>
    <property type="project" value="Ensembl"/>
</dbReference>
<name>K7G8S1_PELSI</name>
<keyword evidence="12" id="KW-1185">Reference proteome</keyword>
<dbReference type="STRING" id="13735.ENSPSIP00000016682"/>
<evidence type="ECO:0000313" key="11">
    <source>
        <dbReference type="Ensembl" id="ENSPSIP00000016682.1"/>
    </source>
</evidence>
<dbReference type="AlphaFoldDB" id="K7G8S1"/>
<sequence length="327" mass="36109">MEENDHSPRAEAAEQQQESSSSSEAEPNRRRAMILPVVLQAPGNHQHPHRITNFFIDNILRPEFGRRKEAGTGSSGGTSGSSPEQLLLAGRENRRSPSTAPGSGGPLSGGGGGSAGEGEGGSKALALNGGAKKGGDSGALEGALKSRQRRRRRLRGRRRRRLQSPCSQWGSQERRRLWSTGRRLEIPGSDSDSSQASSNTSNQPMLWPAWVYCTRYSDRPSSGPRSRKPKKKNPNKEDKRPRTAFTAEQLQRLKAEFQTNRYLTEQRRQSLAQELSLNESQIKIWFQNKRAKIKKATGNKNTLAVHLMAQGLYNHSTTSKDGKSDSE</sequence>
<evidence type="ECO:0000256" key="6">
    <source>
        <dbReference type="PROSITE-ProRule" id="PRU00108"/>
    </source>
</evidence>
<dbReference type="PANTHER" id="PTHR24341:SF5">
    <property type="entry name" value="HOMEOBOX PROTEIN ENGRAILED-2"/>
    <property type="match status" value="1"/>
</dbReference>
<dbReference type="GO" id="GO:1990403">
    <property type="term" value="P:embryonic brain development"/>
    <property type="evidence" value="ECO:0007669"/>
    <property type="project" value="Ensembl"/>
</dbReference>
<feature type="compositionally biased region" description="Low complexity" evidence="9">
    <location>
        <begin position="189"/>
        <end position="202"/>
    </location>
</feature>
<dbReference type="InterPro" id="IPR050720">
    <property type="entry name" value="Engrailed_Homeobox_TFs"/>
</dbReference>
<reference evidence="11" key="3">
    <citation type="submission" date="2025-08" db="UniProtKB">
        <authorList>
            <consortium name="Ensembl"/>
        </authorList>
    </citation>
    <scope>IDENTIFICATION</scope>
</reference>
<proteinExistence type="inferred from homology"/>
<dbReference type="GO" id="GO:0045944">
    <property type="term" value="P:positive regulation of transcription by RNA polymerase II"/>
    <property type="evidence" value="ECO:0007669"/>
    <property type="project" value="Ensembl"/>
</dbReference>
<dbReference type="GO" id="GO:0000981">
    <property type="term" value="F:DNA-binding transcription factor activity, RNA polymerase II-specific"/>
    <property type="evidence" value="ECO:0007669"/>
    <property type="project" value="InterPro"/>
</dbReference>
<dbReference type="Pfam" id="PF10525">
    <property type="entry name" value="Engrail_1_C_sig"/>
    <property type="match status" value="1"/>
</dbReference>
<accession>K7G8S1</accession>
<dbReference type="EMBL" id="AGCU01129147">
    <property type="status" value="NOT_ANNOTATED_CDS"/>
    <property type="molecule type" value="Genomic_DNA"/>
</dbReference>
<dbReference type="eggNOG" id="KOG0493">
    <property type="taxonomic scope" value="Eukaryota"/>
</dbReference>
<dbReference type="InterPro" id="IPR019737">
    <property type="entry name" value="Homeobox-engrailed_CS"/>
</dbReference>
<dbReference type="SUPFAM" id="SSF46689">
    <property type="entry name" value="Homeodomain-like"/>
    <property type="match status" value="1"/>
</dbReference>
<feature type="compositionally biased region" description="Low complexity" evidence="9">
    <location>
        <begin position="13"/>
        <end position="25"/>
    </location>
</feature>
<dbReference type="GO" id="GO:0005654">
    <property type="term" value="C:nucleoplasm"/>
    <property type="evidence" value="ECO:0007669"/>
    <property type="project" value="Ensembl"/>
</dbReference>
<dbReference type="InterPro" id="IPR000747">
    <property type="entry name" value="HD_engrailed"/>
</dbReference>
<dbReference type="GO" id="GO:0030901">
    <property type="term" value="P:midbrain development"/>
    <property type="evidence" value="ECO:0007669"/>
    <property type="project" value="Ensembl"/>
</dbReference>
<dbReference type="GO" id="GO:0030902">
    <property type="term" value="P:hindbrain development"/>
    <property type="evidence" value="ECO:0007669"/>
    <property type="project" value="Ensembl"/>
</dbReference>
<dbReference type="PANTHER" id="PTHR24341">
    <property type="entry name" value="HOMEOBOX PROTEIN ENGRAILED"/>
    <property type="match status" value="1"/>
</dbReference>
<dbReference type="HOGENOM" id="CLU_051739_2_0_1"/>
<comment type="subcellular location">
    <subcellularLocation>
        <location evidence="1 6 7">Nucleus</location>
    </subcellularLocation>
</comment>
<dbReference type="GO" id="GO:0048666">
    <property type="term" value="P:neuron development"/>
    <property type="evidence" value="ECO:0007669"/>
    <property type="project" value="Ensembl"/>
</dbReference>
<dbReference type="InterPro" id="IPR019549">
    <property type="entry name" value="Homeobox-engrailed_C-terminal"/>
</dbReference>
<evidence type="ECO:0000313" key="12">
    <source>
        <dbReference type="Proteomes" id="UP000007267"/>
    </source>
</evidence>